<feature type="transmembrane region" description="Helical" evidence="7">
    <location>
        <begin position="51"/>
        <end position="74"/>
    </location>
</feature>
<accession>A0A668A2I6</accession>
<evidence type="ECO:0000256" key="6">
    <source>
        <dbReference type="ARBA" id="ARBA00038193"/>
    </source>
</evidence>
<evidence type="ECO:0000256" key="7">
    <source>
        <dbReference type="SAM" id="Phobius"/>
    </source>
</evidence>
<dbReference type="InterPro" id="IPR011701">
    <property type="entry name" value="MFS"/>
</dbReference>
<gene>
    <name evidence="8" type="primary">SLC45A3</name>
    <name evidence="8" type="synonym">slc45a3</name>
</gene>
<dbReference type="AlphaFoldDB" id="A0A668A2I6"/>
<feature type="transmembrane region" description="Helical" evidence="7">
    <location>
        <begin position="160"/>
        <end position="178"/>
    </location>
</feature>
<evidence type="ECO:0000313" key="9">
    <source>
        <dbReference type="Proteomes" id="UP000472263"/>
    </source>
</evidence>
<feature type="transmembrane region" description="Helical" evidence="7">
    <location>
        <begin position="12"/>
        <end position="39"/>
    </location>
</feature>
<dbReference type="GO" id="GO:0016020">
    <property type="term" value="C:membrane"/>
    <property type="evidence" value="ECO:0007669"/>
    <property type="project" value="UniProtKB-SubCell"/>
</dbReference>
<name>A0A668A2I6_9TELE</name>
<keyword evidence="9" id="KW-1185">Reference proteome</keyword>
<reference evidence="8" key="2">
    <citation type="submission" date="2025-08" db="UniProtKB">
        <authorList>
            <consortium name="Ensembl"/>
        </authorList>
    </citation>
    <scope>IDENTIFICATION</scope>
</reference>
<feature type="transmembrane region" description="Helical" evidence="7">
    <location>
        <begin position="198"/>
        <end position="217"/>
    </location>
</feature>
<keyword evidence="4 7" id="KW-1133">Transmembrane helix</keyword>
<evidence type="ECO:0000256" key="1">
    <source>
        <dbReference type="ARBA" id="ARBA00004141"/>
    </source>
</evidence>
<dbReference type="FunFam" id="1.20.1250.20:FF:000193">
    <property type="entry name" value="Solute carrier family 45 member 3"/>
    <property type="match status" value="1"/>
</dbReference>
<organism evidence="8 9">
    <name type="scientific">Myripristis murdjan</name>
    <name type="common">pinecone soldierfish</name>
    <dbReference type="NCBI Taxonomy" id="586833"/>
    <lineage>
        <taxon>Eukaryota</taxon>
        <taxon>Metazoa</taxon>
        <taxon>Chordata</taxon>
        <taxon>Craniata</taxon>
        <taxon>Vertebrata</taxon>
        <taxon>Euteleostomi</taxon>
        <taxon>Actinopterygii</taxon>
        <taxon>Neopterygii</taxon>
        <taxon>Teleostei</taxon>
        <taxon>Neoteleostei</taxon>
        <taxon>Acanthomorphata</taxon>
        <taxon>Holocentriformes</taxon>
        <taxon>Holocentridae</taxon>
        <taxon>Myripristis</taxon>
    </lineage>
</organism>
<feature type="transmembrane region" description="Helical" evidence="7">
    <location>
        <begin position="86"/>
        <end position="106"/>
    </location>
</feature>
<feature type="transmembrane region" description="Helical" evidence="7">
    <location>
        <begin position="368"/>
        <end position="392"/>
    </location>
</feature>
<feature type="transmembrane region" description="Helical" evidence="7">
    <location>
        <begin position="126"/>
        <end position="148"/>
    </location>
</feature>
<dbReference type="PANTHER" id="PTHR19432:SF37">
    <property type="entry name" value="SOLUTE CARRIER FAMILY 45 MEMBER 3"/>
    <property type="match status" value="1"/>
</dbReference>
<protein>
    <submittedName>
        <fullName evidence="8">Solute carrier family 45 member 3</fullName>
    </submittedName>
</protein>
<evidence type="ECO:0000256" key="5">
    <source>
        <dbReference type="ARBA" id="ARBA00023136"/>
    </source>
</evidence>
<keyword evidence="3 7" id="KW-0812">Transmembrane</keyword>
<reference evidence="8" key="3">
    <citation type="submission" date="2025-09" db="UniProtKB">
        <authorList>
            <consortium name="Ensembl"/>
        </authorList>
    </citation>
    <scope>IDENTIFICATION</scope>
</reference>
<sequence>MRIQLTGWAVQGLLCKLLLVNVLTCGLEVCMAAGTVYIPPLLLQAGMEERYMTMVLAVGPVLGLIFVPMISSASDSWRGRFGRRRPFIWVLSMGVLLGLQVIPQAWRLAILLAPQRPPWLEATLQAAAVCLLEFCAQACLTLLVALLSDHFPGEDENRRAFSVNSLMTSLGGCLGFLLPAVDWSRTPMAAYLGGQEAFIYTLLTVVFLSCLLTTAFIPEERGSRGGEGKMLGVVSPLKSRQSRSWPHLGLRPTQCLYLAMGRCASACVSALPRMYGACVRVPVVIRRLFVAELCSWMALMSFMLFYTDFLGEGLYQGMPGAEPESQERKHYDEGVRMASVGLFLQCVVSVLCSALVDRWVALLGARAVYSSSAALLVLVTAVMTVSSSVLMVTVMAALTGYIFCVLQVLPYTLLCFYHSDRQASPSHKHTSAYAFHCIWSVSKSLFSSDPAALRGNGHPGGVTLPGEAPPAGSLALDAGDGGEGDSTPVCQRGICFDMAILDSAYLLSQVRPGRQIFLFFF</sequence>
<comment type="subcellular location">
    <subcellularLocation>
        <location evidence="1">Membrane</location>
        <topology evidence="1">Multi-pass membrane protein</topology>
    </subcellularLocation>
</comment>
<dbReference type="GO" id="GO:0008506">
    <property type="term" value="F:sucrose:proton symporter activity"/>
    <property type="evidence" value="ECO:0007669"/>
    <property type="project" value="TreeGrafter"/>
</dbReference>
<dbReference type="PANTHER" id="PTHR19432">
    <property type="entry name" value="SUGAR TRANSPORTER"/>
    <property type="match status" value="1"/>
</dbReference>
<evidence type="ECO:0000256" key="4">
    <source>
        <dbReference type="ARBA" id="ARBA00022989"/>
    </source>
</evidence>
<feature type="transmembrane region" description="Helical" evidence="7">
    <location>
        <begin position="337"/>
        <end position="356"/>
    </location>
</feature>
<dbReference type="InterPro" id="IPR036259">
    <property type="entry name" value="MFS_trans_sf"/>
</dbReference>
<dbReference type="SUPFAM" id="SSF103473">
    <property type="entry name" value="MFS general substrate transporter"/>
    <property type="match status" value="1"/>
</dbReference>
<comment type="similarity">
    <text evidence="6">Belongs to the glycoside-pentoside-hexuronide (GPH) cation symporter transporter (TC 2.A.2) family.</text>
</comment>
<keyword evidence="5 7" id="KW-0472">Membrane</keyword>
<dbReference type="Gene3D" id="1.20.1250.20">
    <property type="entry name" value="MFS general substrate transporter like domains"/>
    <property type="match status" value="1"/>
</dbReference>
<proteinExistence type="inferred from homology"/>
<feature type="transmembrane region" description="Helical" evidence="7">
    <location>
        <begin position="398"/>
        <end position="417"/>
    </location>
</feature>
<reference evidence="8" key="1">
    <citation type="submission" date="2019-06" db="EMBL/GenBank/DDBJ databases">
        <authorList>
            <consortium name="Wellcome Sanger Institute Data Sharing"/>
        </authorList>
    </citation>
    <scope>NUCLEOTIDE SEQUENCE [LARGE SCALE GENOMIC DNA]</scope>
</reference>
<keyword evidence="2" id="KW-0813">Transport</keyword>
<evidence type="ECO:0000313" key="8">
    <source>
        <dbReference type="Ensembl" id="ENSMMDP00005045418.1"/>
    </source>
</evidence>
<dbReference type="Pfam" id="PF07690">
    <property type="entry name" value="MFS_1"/>
    <property type="match status" value="1"/>
</dbReference>
<dbReference type="Ensembl" id="ENSMMDT00005046311.1">
    <property type="protein sequence ID" value="ENSMMDP00005045418.1"/>
    <property type="gene ID" value="ENSMMDG00005020819.1"/>
</dbReference>
<evidence type="ECO:0000256" key="3">
    <source>
        <dbReference type="ARBA" id="ARBA00022692"/>
    </source>
</evidence>
<evidence type="ECO:0000256" key="2">
    <source>
        <dbReference type="ARBA" id="ARBA00022448"/>
    </source>
</evidence>
<feature type="transmembrane region" description="Helical" evidence="7">
    <location>
        <begin position="288"/>
        <end position="306"/>
    </location>
</feature>
<dbReference type="Proteomes" id="UP000472263">
    <property type="component" value="Chromosome 5"/>
</dbReference>
<dbReference type="GeneTree" id="ENSGT00950000182914"/>